<dbReference type="Pfam" id="PF04434">
    <property type="entry name" value="SWIM"/>
    <property type="match status" value="1"/>
</dbReference>
<dbReference type="EMBL" id="JAIQCV010000008">
    <property type="protein sequence ID" value="KAH1072493.1"/>
    <property type="molecule type" value="Genomic_DNA"/>
</dbReference>
<evidence type="ECO:0000313" key="6">
    <source>
        <dbReference type="EMBL" id="KAH1072493.1"/>
    </source>
</evidence>
<keyword evidence="3" id="KW-0862">Zinc</keyword>
<dbReference type="OrthoDB" id="987765at2759"/>
<accession>A0A9D3V812</accession>
<evidence type="ECO:0000256" key="3">
    <source>
        <dbReference type="ARBA" id="ARBA00022833"/>
    </source>
</evidence>
<dbReference type="InterPro" id="IPR007527">
    <property type="entry name" value="Znf_SWIM"/>
</dbReference>
<dbReference type="SMART" id="SM00575">
    <property type="entry name" value="ZnF_PMZ"/>
    <property type="match status" value="1"/>
</dbReference>
<evidence type="ECO:0000256" key="4">
    <source>
        <dbReference type="PROSITE-ProRule" id="PRU00325"/>
    </source>
</evidence>
<feature type="domain" description="SWIM-type" evidence="5">
    <location>
        <begin position="100"/>
        <end position="132"/>
    </location>
</feature>
<dbReference type="AlphaFoldDB" id="A0A9D3V812"/>
<comment type="caution">
    <text evidence="6">The sequence shown here is derived from an EMBL/GenBank/DDBJ whole genome shotgun (WGS) entry which is preliminary data.</text>
</comment>
<sequence length="241" mass="27706">MTTNLVEAVNSVLRRTRYLPISAVFLATFYRLATLMPKMGLRQATQIEARHVYVEAIRKVMAVNSQRAQTMNAELYSRDLETFRVQEYIGRRLGLPPRSYAVDLRNRRCECGIFQTLRYPCAHVHAACARANLNVEQFIDEIYTLQRTLRIWGNEFPVMPDVSNWEVPSPAFEMVPDRSLRRHPKGRTQLTRIRNDMDVRETGEPKLCTVCRTSGHNRSTCAHRVYVSGQSSRNAGVEDDG</sequence>
<name>A0A9D3V812_9ROSI</name>
<keyword evidence="1" id="KW-0479">Metal-binding</keyword>
<evidence type="ECO:0000256" key="2">
    <source>
        <dbReference type="ARBA" id="ARBA00022771"/>
    </source>
</evidence>
<dbReference type="GO" id="GO:0008270">
    <property type="term" value="F:zinc ion binding"/>
    <property type="evidence" value="ECO:0007669"/>
    <property type="project" value="UniProtKB-KW"/>
</dbReference>
<reference evidence="6 7" key="1">
    <citation type="journal article" date="2021" name="Plant Biotechnol. J.">
        <title>Multi-omics assisted identification of the key and species-specific regulatory components of drought-tolerant mechanisms in Gossypium stocksii.</title>
        <authorList>
            <person name="Yu D."/>
            <person name="Ke L."/>
            <person name="Zhang D."/>
            <person name="Wu Y."/>
            <person name="Sun Y."/>
            <person name="Mei J."/>
            <person name="Sun J."/>
            <person name="Sun Y."/>
        </authorList>
    </citation>
    <scope>NUCLEOTIDE SEQUENCE [LARGE SCALE GENOMIC DNA]</scope>
    <source>
        <strain evidence="7">cv. E1</strain>
        <tissue evidence="6">Leaf</tissue>
    </source>
</reference>
<dbReference type="PROSITE" id="PS50966">
    <property type="entry name" value="ZF_SWIM"/>
    <property type="match status" value="1"/>
</dbReference>
<keyword evidence="7" id="KW-1185">Reference proteome</keyword>
<gene>
    <name evidence="6" type="ORF">J1N35_024821</name>
</gene>
<evidence type="ECO:0000256" key="1">
    <source>
        <dbReference type="ARBA" id="ARBA00022723"/>
    </source>
</evidence>
<proteinExistence type="predicted"/>
<evidence type="ECO:0000313" key="7">
    <source>
        <dbReference type="Proteomes" id="UP000828251"/>
    </source>
</evidence>
<keyword evidence="2 4" id="KW-0863">Zinc-finger</keyword>
<dbReference type="InterPro" id="IPR006564">
    <property type="entry name" value="Znf_PMZ"/>
</dbReference>
<dbReference type="Proteomes" id="UP000828251">
    <property type="component" value="Unassembled WGS sequence"/>
</dbReference>
<protein>
    <recommendedName>
        <fullName evidence="5">SWIM-type domain-containing protein</fullName>
    </recommendedName>
</protein>
<evidence type="ECO:0000259" key="5">
    <source>
        <dbReference type="PROSITE" id="PS50966"/>
    </source>
</evidence>
<organism evidence="6 7">
    <name type="scientific">Gossypium stocksii</name>
    <dbReference type="NCBI Taxonomy" id="47602"/>
    <lineage>
        <taxon>Eukaryota</taxon>
        <taxon>Viridiplantae</taxon>
        <taxon>Streptophyta</taxon>
        <taxon>Embryophyta</taxon>
        <taxon>Tracheophyta</taxon>
        <taxon>Spermatophyta</taxon>
        <taxon>Magnoliopsida</taxon>
        <taxon>eudicotyledons</taxon>
        <taxon>Gunneridae</taxon>
        <taxon>Pentapetalae</taxon>
        <taxon>rosids</taxon>
        <taxon>malvids</taxon>
        <taxon>Malvales</taxon>
        <taxon>Malvaceae</taxon>
        <taxon>Malvoideae</taxon>
        <taxon>Gossypium</taxon>
    </lineage>
</organism>